<keyword evidence="11 15" id="KW-0472">Membrane</keyword>
<proteinExistence type="predicted"/>
<protein>
    <recommendedName>
        <fullName evidence="16">C2H2-type domain-containing protein</fullName>
    </recommendedName>
</protein>
<feature type="domain" description="C2H2-type" evidence="16">
    <location>
        <begin position="1091"/>
        <end position="1119"/>
    </location>
</feature>
<dbReference type="GO" id="GO:0007165">
    <property type="term" value="P:signal transduction"/>
    <property type="evidence" value="ECO:0007669"/>
    <property type="project" value="UniProtKB-KW"/>
</dbReference>
<keyword evidence="12" id="KW-0675">Receptor</keyword>
<evidence type="ECO:0000256" key="6">
    <source>
        <dbReference type="ARBA" id="ARBA00022725"/>
    </source>
</evidence>
<accession>A0A1A9ZB31</accession>
<dbReference type="AlphaFoldDB" id="A0A1A9ZB31"/>
<dbReference type="STRING" id="7398.A0A1A9ZB31"/>
<keyword evidence="6" id="KW-0552">Olfaction</keyword>
<dbReference type="Proteomes" id="UP000092445">
    <property type="component" value="Unassembled WGS sequence"/>
</dbReference>
<keyword evidence="13" id="KW-0807">Transducer</keyword>
<keyword evidence="4 15" id="KW-0812">Transmembrane</keyword>
<dbReference type="EnsemblMetazoa" id="GPAI009200-RA">
    <property type="protein sequence ID" value="GPAI009200-PA"/>
    <property type="gene ID" value="GPAI009200"/>
</dbReference>
<keyword evidence="7" id="KW-0677">Repeat</keyword>
<evidence type="ECO:0000256" key="8">
    <source>
        <dbReference type="ARBA" id="ARBA00022771"/>
    </source>
</evidence>
<dbReference type="VEuPathDB" id="VectorBase:GPAI009200"/>
<keyword evidence="8 14" id="KW-0863">Zinc-finger</keyword>
<dbReference type="GO" id="GO:0004984">
    <property type="term" value="F:olfactory receptor activity"/>
    <property type="evidence" value="ECO:0007669"/>
    <property type="project" value="InterPro"/>
</dbReference>
<organism evidence="17 18">
    <name type="scientific">Glossina pallidipes</name>
    <name type="common">Tsetse fly</name>
    <dbReference type="NCBI Taxonomy" id="7398"/>
    <lineage>
        <taxon>Eukaryota</taxon>
        <taxon>Metazoa</taxon>
        <taxon>Ecdysozoa</taxon>
        <taxon>Arthropoda</taxon>
        <taxon>Hexapoda</taxon>
        <taxon>Insecta</taxon>
        <taxon>Pterygota</taxon>
        <taxon>Neoptera</taxon>
        <taxon>Endopterygota</taxon>
        <taxon>Diptera</taxon>
        <taxon>Brachycera</taxon>
        <taxon>Muscomorpha</taxon>
        <taxon>Hippoboscoidea</taxon>
        <taxon>Glossinidae</taxon>
        <taxon>Glossina</taxon>
    </lineage>
</organism>
<dbReference type="PANTHER" id="PTHR24379:SF121">
    <property type="entry name" value="C2H2-TYPE DOMAIN-CONTAINING PROTEIN"/>
    <property type="match status" value="1"/>
</dbReference>
<dbReference type="PANTHER" id="PTHR24379">
    <property type="entry name" value="KRAB AND ZINC FINGER DOMAIN-CONTAINING"/>
    <property type="match status" value="1"/>
</dbReference>
<name>A0A1A9ZB31_GLOPL</name>
<evidence type="ECO:0000256" key="4">
    <source>
        <dbReference type="ARBA" id="ARBA00022692"/>
    </source>
</evidence>
<sequence>MDNSAESVKMLYSKQILIFRLVSIWDLATNAGYYKRLAFAVYFWIVAIFLVALFASLLIIEIFCDINNISEVIRVMFNLASSLTVLGKFLTVKMKNRSFQQLFDLLHSTEYLPRDLKEDKLFKRALQLSKTVLKVYGGMSLISINTTFLIQFAKDTTELPLPIYEPIDATVPWKYFIMYFYEYLGFGLCCVMNIAYDSLGAAFFIHIKGQVDILSKRLEEIGHKSSSKQSHSHINEELKACAIYYDRILELTHMMEDLISKNICTYGKMTVKSDIDVCLHCNFTNCESADESRQFQDLFDELGTELQLVKLVEKFFHLKVLETTNQKLCEDCVNHLIELVDVEEHGRRSDERHSQIVLETKCEFESADDDDQLSNEFCEVILSDDNEDTESFQFESVLIATEDGSIDNVTNEANSVKTLSPESNIASKDEPDYHDAYLKDALFEEMAENSCSNEANTDDVDEKELSEEYIVQEETQSSDIDFADTDCDEVEAENESCSTDYVEAQELFNGNFYFNYIERIMDYIKFPEIPCSLVVDRVDFNGYLDLALTTEFENLELRWTTECKLCLGKYETLQELLTHTCLTKQATEENFVCLFKGCDEVLTNIKHLARHVVIRHYKNLESLKIYGSCPECECNFSEFTQYNKHSCCRHLRRIPGVGNTCKFCDLSFQSVKRYIFHMQFHLQKHRPKICLICSATFDDLNEFFEHVSYKHEMGNLKACLKCDRFFKDEKLYKSHMKKHNKPSYDCSQCHKKYEYRHNLLTHMATYHNYKTKYLQCEYCHKQFVSNNSYRKHQKFHLPETEVHAYVCIECGLVGSESDTLKMHTEIDSSSPCFNADIVEQIVTVVYNCENCSLDFENVKQLKKHRLSSPSHRDDLFKCSLCDKAHDDYRRMRNHVKTHKTYENWQENFPVCRLYVCNKQNCEESYPLWSSLYYHKKRPHRKLNADKISKLDFKCQFCKKLCPTKMSLAVHVARSHNNKYLKCSYCHYSYKDERCLQEHIDYMHTPVTCDQCFKTIKNRKNFEIHKHVVHQHTQRHFCSVCQKGFYHRSEMENHEKTAHTQVTYNCELCGFTTNYQKSMDIHMAKHNNQQEFRCELCSKQFTRKHVLKQHMRRYHENKEFFCLHCEDAFINLRLLQKHCAENHKGLGNEPLKKRFKKSSDSQMTLREQRSLEADSSETLEIKELIEEIYVDDNLQVNDFDDLSYTV</sequence>
<dbReference type="InterPro" id="IPR036236">
    <property type="entry name" value="Znf_C2H2_sf"/>
</dbReference>
<evidence type="ECO:0000256" key="14">
    <source>
        <dbReference type="PROSITE-ProRule" id="PRU00042"/>
    </source>
</evidence>
<evidence type="ECO:0000256" key="15">
    <source>
        <dbReference type="SAM" id="Phobius"/>
    </source>
</evidence>
<evidence type="ECO:0000256" key="10">
    <source>
        <dbReference type="ARBA" id="ARBA00022989"/>
    </source>
</evidence>
<feature type="transmembrane region" description="Helical" evidence="15">
    <location>
        <begin position="41"/>
        <end position="60"/>
    </location>
</feature>
<keyword evidence="18" id="KW-1185">Reference proteome</keyword>
<comment type="subcellular location">
    <subcellularLocation>
        <location evidence="1">Cell membrane</location>
        <topology evidence="1">Multi-pass membrane protein</topology>
    </subcellularLocation>
</comment>
<evidence type="ECO:0000313" key="17">
    <source>
        <dbReference type="EnsemblMetazoa" id="GPAI009200-PA"/>
    </source>
</evidence>
<dbReference type="GO" id="GO:0005549">
    <property type="term" value="F:odorant binding"/>
    <property type="evidence" value="ECO:0007669"/>
    <property type="project" value="InterPro"/>
</dbReference>
<evidence type="ECO:0000256" key="7">
    <source>
        <dbReference type="ARBA" id="ARBA00022737"/>
    </source>
</evidence>
<feature type="transmembrane region" description="Helical" evidence="15">
    <location>
        <begin position="183"/>
        <end position="207"/>
    </location>
</feature>
<feature type="domain" description="C2H2-type" evidence="16">
    <location>
        <begin position="876"/>
        <end position="903"/>
    </location>
</feature>
<keyword evidence="2" id="KW-1003">Cell membrane</keyword>
<reference evidence="18" key="1">
    <citation type="submission" date="2014-03" db="EMBL/GenBank/DDBJ databases">
        <authorList>
            <person name="Aksoy S."/>
            <person name="Warren W."/>
            <person name="Wilson R.K."/>
        </authorList>
    </citation>
    <scope>NUCLEOTIDE SEQUENCE [LARGE SCALE GENOMIC DNA]</scope>
    <source>
        <strain evidence="18">IAEA</strain>
    </source>
</reference>
<evidence type="ECO:0000259" key="16">
    <source>
        <dbReference type="PROSITE" id="PS50157"/>
    </source>
</evidence>
<feature type="transmembrane region" description="Helical" evidence="15">
    <location>
        <begin position="72"/>
        <end position="91"/>
    </location>
</feature>
<dbReference type="Gene3D" id="3.30.160.60">
    <property type="entry name" value="Classic Zinc Finger"/>
    <property type="match status" value="6"/>
</dbReference>
<evidence type="ECO:0000256" key="1">
    <source>
        <dbReference type="ARBA" id="ARBA00004651"/>
    </source>
</evidence>
<evidence type="ECO:0000256" key="11">
    <source>
        <dbReference type="ARBA" id="ARBA00023136"/>
    </source>
</evidence>
<evidence type="ECO:0000256" key="9">
    <source>
        <dbReference type="ARBA" id="ARBA00022833"/>
    </source>
</evidence>
<keyword evidence="3" id="KW-0716">Sensory transduction</keyword>
<dbReference type="GO" id="GO:0005886">
    <property type="term" value="C:plasma membrane"/>
    <property type="evidence" value="ECO:0007669"/>
    <property type="project" value="UniProtKB-SubCell"/>
</dbReference>
<feature type="domain" description="C2H2-type" evidence="16">
    <location>
        <begin position="1035"/>
        <end position="1059"/>
    </location>
</feature>
<dbReference type="PROSITE" id="PS50157">
    <property type="entry name" value="ZINC_FINGER_C2H2_2"/>
    <property type="match status" value="6"/>
</dbReference>
<reference evidence="17" key="2">
    <citation type="submission" date="2020-05" db="UniProtKB">
        <authorList>
            <consortium name="EnsemblMetazoa"/>
        </authorList>
    </citation>
    <scope>IDENTIFICATION</scope>
    <source>
        <strain evidence="17">IAEA</strain>
    </source>
</reference>
<keyword evidence="5" id="KW-0479">Metal-binding</keyword>
<dbReference type="InterPro" id="IPR004117">
    <property type="entry name" value="7tm6_olfct_rcpt"/>
</dbReference>
<dbReference type="Pfam" id="PF00096">
    <property type="entry name" value="zf-C2H2"/>
    <property type="match status" value="1"/>
</dbReference>
<dbReference type="GO" id="GO:0008270">
    <property type="term" value="F:zinc ion binding"/>
    <property type="evidence" value="ECO:0007669"/>
    <property type="project" value="UniProtKB-KW"/>
</dbReference>
<dbReference type="Pfam" id="PF02949">
    <property type="entry name" value="7tm_6"/>
    <property type="match status" value="1"/>
</dbReference>
<feature type="domain" description="C2H2-type" evidence="16">
    <location>
        <begin position="1063"/>
        <end position="1090"/>
    </location>
</feature>
<dbReference type="PROSITE" id="PS00028">
    <property type="entry name" value="ZINC_FINGER_C2H2_1"/>
    <property type="match status" value="11"/>
</dbReference>
<evidence type="ECO:0000256" key="13">
    <source>
        <dbReference type="ARBA" id="ARBA00023224"/>
    </source>
</evidence>
<dbReference type="SMART" id="SM00355">
    <property type="entry name" value="ZnF_C2H2"/>
    <property type="match status" value="18"/>
</dbReference>
<evidence type="ECO:0000256" key="2">
    <source>
        <dbReference type="ARBA" id="ARBA00022475"/>
    </source>
</evidence>
<dbReference type="InterPro" id="IPR013087">
    <property type="entry name" value="Znf_C2H2_type"/>
</dbReference>
<dbReference type="SUPFAM" id="SSF57667">
    <property type="entry name" value="beta-beta-alpha zinc fingers"/>
    <property type="match status" value="4"/>
</dbReference>
<evidence type="ECO:0000256" key="12">
    <source>
        <dbReference type="ARBA" id="ARBA00023170"/>
    </source>
</evidence>
<feature type="domain" description="C2H2-type" evidence="16">
    <location>
        <begin position="744"/>
        <end position="772"/>
    </location>
</feature>
<evidence type="ECO:0000313" key="18">
    <source>
        <dbReference type="Proteomes" id="UP000092445"/>
    </source>
</evidence>
<keyword evidence="10 15" id="KW-1133">Transmembrane helix</keyword>
<evidence type="ECO:0000256" key="5">
    <source>
        <dbReference type="ARBA" id="ARBA00022723"/>
    </source>
</evidence>
<feature type="domain" description="C2H2-type" evidence="16">
    <location>
        <begin position="774"/>
        <end position="801"/>
    </location>
</feature>
<evidence type="ECO:0000256" key="3">
    <source>
        <dbReference type="ARBA" id="ARBA00022606"/>
    </source>
</evidence>
<keyword evidence="9" id="KW-0862">Zinc</keyword>